<organism evidence="5 6">
    <name type="scientific">Prevotella bivia DNF00320</name>
    <dbReference type="NCBI Taxonomy" id="1401068"/>
    <lineage>
        <taxon>Bacteria</taxon>
        <taxon>Pseudomonadati</taxon>
        <taxon>Bacteroidota</taxon>
        <taxon>Bacteroidia</taxon>
        <taxon>Bacteroidales</taxon>
        <taxon>Prevotellaceae</taxon>
        <taxon>Prevotella</taxon>
    </lineage>
</organism>
<evidence type="ECO:0000256" key="1">
    <source>
        <dbReference type="ARBA" id="ARBA00004442"/>
    </source>
</evidence>
<dbReference type="GO" id="GO:0009279">
    <property type="term" value="C:cell outer membrane"/>
    <property type="evidence" value="ECO:0007669"/>
    <property type="project" value="UniProtKB-SubCell"/>
</dbReference>
<dbReference type="OrthoDB" id="846879at2"/>
<evidence type="ECO:0000313" key="6">
    <source>
        <dbReference type="Proteomes" id="UP000029525"/>
    </source>
</evidence>
<sequence>MKHIILGTLLLGASLSVSAQDNHSYGASDNQFKSLAEEVAKLQKHNDMFNVYLNWSGAFNAEQDANKDWGTRFANKQLRLEIKGNLTDKLYYRLRHRLNKSQAGRGNDNFAKATDIMMVGYKFSDKFKLEAGKMCQYWGGFEFDENPMYIYEFSDMVGNMDNYHMGVAASIKPIPTQELILMVTNTDNDKFADYYAPNAQSVEGTGKSVRDLEPTKNGLTYIANWNGSFLGDKLRTRWAWGLLTQAKHKYSRMMSLGQQLNLPKVQWYFDYMNEYAGLDRLRIASSEIQAADPALLPENHFLSDVHYDSFITKVNWQFAPQWNFMAKGMYETASVSKVEKYKNYRKHFSWITSVEYYPVKSQDFRLYLAYIGHKVNYSELSGLKNYNTNRIELGFMYRIKAY</sequence>
<dbReference type="InterPro" id="IPR010870">
    <property type="entry name" value="Porin_O/P"/>
</dbReference>
<comment type="caution">
    <text evidence="5">The sequence shown here is derived from an EMBL/GenBank/DDBJ whole genome shotgun (WGS) entry which is preliminary data.</text>
</comment>
<name>A0A096AFC1_9BACT</name>
<proteinExistence type="predicted"/>
<keyword evidence="2" id="KW-0472">Membrane</keyword>
<keyword evidence="3" id="KW-0998">Cell outer membrane</keyword>
<dbReference type="InterPro" id="IPR036942">
    <property type="entry name" value="Beta-barrel_TonB_sf"/>
</dbReference>
<keyword evidence="4" id="KW-0732">Signal</keyword>
<feature type="chain" id="PRO_5005415351" evidence="4">
    <location>
        <begin position="20"/>
        <end position="402"/>
    </location>
</feature>
<dbReference type="EMBL" id="JRNQ01000004">
    <property type="protein sequence ID" value="KGF45788.1"/>
    <property type="molecule type" value="Genomic_DNA"/>
</dbReference>
<dbReference type="RefSeq" id="WP_004335879.1">
    <property type="nucleotide sequence ID" value="NZ_JRNQ01000004.1"/>
</dbReference>
<evidence type="ECO:0000313" key="5">
    <source>
        <dbReference type="EMBL" id="KGF45788.1"/>
    </source>
</evidence>
<dbReference type="Gene3D" id="2.40.170.20">
    <property type="entry name" value="TonB-dependent receptor, beta-barrel domain"/>
    <property type="match status" value="1"/>
</dbReference>
<dbReference type="Proteomes" id="UP000029525">
    <property type="component" value="Unassembled WGS sequence"/>
</dbReference>
<protein>
    <submittedName>
        <fullName evidence="5">Porin</fullName>
    </submittedName>
</protein>
<evidence type="ECO:0000256" key="2">
    <source>
        <dbReference type="ARBA" id="ARBA00023136"/>
    </source>
</evidence>
<accession>A0A096AFC1</accession>
<dbReference type="AlphaFoldDB" id="A0A096AFC1"/>
<reference evidence="5 6" key="1">
    <citation type="submission" date="2014-07" db="EMBL/GenBank/DDBJ databases">
        <authorList>
            <person name="McCorrison J."/>
            <person name="Sanka R."/>
            <person name="Torralba M."/>
            <person name="Gillis M."/>
            <person name="Haft D.H."/>
            <person name="Methe B."/>
            <person name="Sutton G."/>
            <person name="Nelson K.E."/>
        </authorList>
    </citation>
    <scope>NUCLEOTIDE SEQUENCE [LARGE SCALE GENOMIC DNA]</scope>
    <source>
        <strain evidence="5 6">DNF00320</strain>
    </source>
</reference>
<evidence type="ECO:0000256" key="4">
    <source>
        <dbReference type="SAM" id="SignalP"/>
    </source>
</evidence>
<evidence type="ECO:0000256" key="3">
    <source>
        <dbReference type="ARBA" id="ARBA00023237"/>
    </source>
</evidence>
<gene>
    <name evidence="5" type="ORF">HMPREF0647_01350</name>
</gene>
<comment type="subcellular location">
    <subcellularLocation>
        <location evidence="1">Cell outer membrane</location>
    </subcellularLocation>
</comment>
<feature type="signal peptide" evidence="4">
    <location>
        <begin position="1"/>
        <end position="19"/>
    </location>
</feature>
<dbReference type="SUPFAM" id="SSF56935">
    <property type="entry name" value="Porins"/>
    <property type="match status" value="1"/>
</dbReference>
<dbReference type="Pfam" id="PF07396">
    <property type="entry name" value="Porin_O_P"/>
    <property type="match status" value="1"/>
</dbReference>